<sequence length="180" mass="19363">MKAPPLRLEFAPGARPRSRLGWAMLACAIAVLAVQLTTLGFALSERRHQLQALAHLDGRQRDAARPRPAAGKPDPAYLAKVKSTQQVSRSLAAPWPDLLGAIESAPQQSVALLAAEPTTAKQSFRLTAEARDLDAMLAYLAALQKDPRLVSVVLVSHQVQAQTPGRPIRFQVQAGWGAPL</sequence>
<name>A0A848HA40_9BURK</name>
<comment type="caution">
    <text evidence="2">The sequence shown here is derived from an EMBL/GenBank/DDBJ whole genome shotgun (WGS) entry which is preliminary data.</text>
</comment>
<protein>
    <recommendedName>
        <fullName evidence="4">PilN domain-containing protein</fullName>
    </recommendedName>
</protein>
<evidence type="ECO:0000256" key="1">
    <source>
        <dbReference type="SAM" id="Phobius"/>
    </source>
</evidence>
<accession>A0A848HA40</accession>
<organism evidence="2 3">
    <name type="scientific">Ramlibacter agri</name>
    <dbReference type="NCBI Taxonomy" id="2728837"/>
    <lineage>
        <taxon>Bacteria</taxon>
        <taxon>Pseudomonadati</taxon>
        <taxon>Pseudomonadota</taxon>
        <taxon>Betaproteobacteria</taxon>
        <taxon>Burkholderiales</taxon>
        <taxon>Comamonadaceae</taxon>
        <taxon>Ramlibacter</taxon>
    </lineage>
</organism>
<dbReference type="RefSeq" id="WP_169418600.1">
    <property type="nucleotide sequence ID" value="NZ_JABBFX010000001.1"/>
</dbReference>
<keyword evidence="1" id="KW-0812">Transmembrane</keyword>
<proteinExistence type="predicted"/>
<keyword evidence="1" id="KW-0472">Membrane</keyword>
<evidence type="ECO:0008006" key="4">
    <source>
        <dbReference type="Google" id="ProtNLM"/>
    </source>
</evidence>
<keyword evidence="3" id="KW-1185">Reference proteome</keyword>
<gene>
    <name evidence="2" type="ORF">HHL11_12000</name>
</gene>
<evidence type="ECO:0000313" key="3">
    <source>
        <dbReference type="Proteomes" id="UP000541185"/>
    </source>
</evidence>
<dbReference type="EMBL" id="JABBFX010000001">
    <property type="protein sequence ID" value="NML44478.1"/>
    <property type="molecule type" value="Genomic_DNA"/>
</dbReference>
<dbReference type="AlphaFoldDB" id="A0A848HA40"/>
<reference evidence="2 3" key="1">
    <citation type="submission" date="2020-04" db="EMBL/GenBank/DDBJ databases">
        <title>Ramlibacter sp. G-1-2-2 isolated from soil.</title>
        <authorList>
            <person name="Dahal R.H."/>
        </authorList>
    </citation>
    <scope>NUCLEOTIDE SEQUENCE [LARGE SCALE GENOMIC DNA]</scope>
    <source>
        <strain evidence="2 3">G-1-2-2</strain>
    </source>
</reference>
<feature type="transmembrane region" description="Helical" evidence="1">
    <location>
        <begin position="20"/>
        <end position="43"/>
    </location>
</feature>
<evidence type="ECO:0000313" key="2">
    <source>
        <dbReference type="EMBL" id="NML44478.1"/>
    </source>
</evidence>
<dbReference type="Proteomes" id="UP000541185">
    <property type="component" value="Unassembled WGS sequence"/>
</dbReference>
<keyword evidence="1" id="KW-1133">Transmembrane helix</keyword>